<dbReference type="PANTHER" id="PTHR10272:SF0">
    <property type="entry name" value="PLATELET-ACTIVATING FACTOR ACETYLHYDROLASE"/>
    <property type="match status" value="1"/>
</dbReference>
<dbReference type="Pfam" id="PF03403">
    <property type="entry name" value="PAF-AH_p_II"/>
    <property type="match status" value="1"/>
</dbReference>
<evidence type="ECO:0000313" key="5">
    <source>
        <dbReference type="EMBL" id="GAA2077728.1"/>
    </source>
</evidence>
<keyword evidence="2" id="KW-0442">Lipid degradation</keyword>
<proteinExistence type="predicted"/>
<keyword evidence="3" id="KW-0443">Lipid metabolism</keyword>
<name>A0ABN2VZH0_9ACTN</name>
<dbReference type="Proteomes" id="UP001500016">
    <property type="component" value="Unassembled WGS sequence"/>
</dbReference>
<dbReference type="SUPFAM" id="SSF53474">
    <property type="entry name" value="alpha/beta-Hydrolases"/>
    <property type="match status" value="1"/>
</dbReference>
<keyword evidence="6" id="KW-1185">Reference proteome</keyword>
<keyword evidence="4" id="KW-0732">Signal</keyword>
<dbReference type="InterPro" id="IPR029058">
    <property type="entry name" value="AB_hydrolase_fold"/>
</dbReference>
<evidence type="ECO:0000256" key="1">
    <source>
        <dbReference type="ARBA" id="ARBA00022801"/>
    </source>
</evidence>
<organism evidence="5 6">
    <name type="scientific">Streptomyces albiaxialis</name>
    <dbReference type="NCBI Taxonomy" id="329523"/>
    <lineage>
        <taxon>Bacteria</taxon>
        <taxon>Bacillati</taxon>
        <taxon>Actinomycetota</taxon>
        <taxon>Actinomycetes</taxon>
        <taxon>Kitasatosporales</taxon>
        <taxon>Streptomycetaceae</taxon>
        <taxon>Streptomyces</taxon>
    </lineage>
</organism>
<evidence type="ECO:0000256" key="3">
    <source>
        <dbReference type="ARBA" id="ARBA00023098"/>
    </source>
</evidence>
<feature type="signal peptide" evidence="4">
    <location>
        <begin position="1"/>
        <end position="42"/>
    </location>
</feature>
<dbReference type="Gene3D" id="3.40.50.1820">
    <property type="entry name" value="alpha/beta hydrolase"/>
    <property type="match status" value="1"/>
</dbReference>
<comment type="caution">
    <text evidence="5">The sequence shown here is derived from an EMBL/GenBank/DDBJ whole genome shotgun (WGS) entry which is preliminary data.</text>
</comment>
<gene>
    <name evidence="5" type="ORF">GCM10009801_34010</name>
</gene>
<feature type="chain" id="PRO_5047355474" evidence="4">
    <location>
        <begin position="43"/>
        <end position="423"/>
    </location>
</feature>
<accession>A0ABN2VZH0</accession>
<sequence length="423" mass="45003">MGPPSRSSYAPGMISRRRTRTAVLVAALGPLLATVACTSATASPAEPAAAAPEKEKPRLAIPDLTGPYAVGRDTRQLVDHSREDPWVPSAGPRRLMMSLYYPAREKGRGKATPYMSEREARLLLEGIKKDDAIDPATVAATRTHARTGAAPARGKHPLVLLSPGFTLHRATLTLLAEDLASRGYVVASLDHAHESYGTEFPGGVVTCTACERVEGQPDDEAEKKMIAKGARGRAADMSFVLDKLLGSGSGSGSGRAGGLGRYASLIDPERIGAAGHSLGGNASAYAMGRDPRIRASANLDGTFYAPVPRAALGRPVLMLGTEAGHSPGSDDRTWPRDWKRLKGWKRWLTVKDSGHFTFNDLPVLAGQLGHSDPAAPLSGKRSGQITTGYVGAFFDQHLKGRHQRLLDGPTKTNPEVRFRVPSA</sequence>
<keyword evidence="1" id="KW-0378">Hydrolase</keyword>
<dbReference type="EMBL" id="BAAAPE010000008">
    <property type="protein sequence ID" value="GAA2077728.1"/>
    <property type="molecule type" value="Genomic_DNA"/>
</dbReference>
<evidence type="ECO:0000313" key="6">
    <source>
        <dbReference type="Proteomes" id="UP001500016"/>
    </source>
</evidence>
<protein>
    <submittedName>
        <fullName evidence="5">Lipase</fullName>
    </submittedName>
</protein>
<evidence type="ECO:0000256" key="2">
    <source>
        <dbReference type="ARBA" id="ARBA00022963"/>
    </source>
</evidence>
<reference evidence="5 6" key="1">
    <citation type="journal article" date="2019" name="Int. J. Syst. Evol. Microbiol.">
        <title>The Global Catalogue of Microorganisms (GCM) 10K type strain sequencing project: providing services to taxonomists for standard genome sequencing and annotation.</title>
        <authorList>
            <consortium name="The Broad Institute Genomics Platform"/>
            <consortium name="The Broad Institute Genome Sequencing Center for Infectious Disease"/>
            <person name="Wu L."/>
            <person name="Ma J."/>
        </authorList>
    </citation>
    <scope>NUCLEOTIDE SEQUENCE [LARGE SCALE GENOMIC DNA]</scope>
    <source>
        <strain evidence="5 6">JCM 15478</strain>
    </source>
</reference>
<dbReference type="PANTHER" id="PTHR10272">
    <property type="entry name" value="PLATELET-ACTIVATING FACTOR ACETYLHYDROLASE"/>
    <property type="match status" value="1"/>
</dbReference>
<evidence type="ECO:0000256" key="4">
    <source>
        <dbReference type="SAM" id="SignalP"/>
    </source>
</evidence>